<dbReference type="Pfam" id="PF00355">
    <property type="entry name" value="Rieske"/>
    <property type="match status" value="1"/>
</dbReference>
<dbReference type="Gene3D" id="3.90.380.10">
    <property type="entry name" value="Naphthalene 1,2-dioxygenase Alpha Subunit, Chain A, domain 1"/>
    <property type="match status" value="1"/>
</dbReference>
<evidence type="ECO:0000256" key="3">
    <source>
        <dbReference type="ARBA" id="ARBA00004972"/>
    </source>
</evidence>
<dbReference type="AlphaFoldDB" id="A0A4V6XVP2"/>
<dbReference type="EMBL" id="AZBU02000010">
    <property type="protein sequence ID" value="TKR62165.1"/>
    <property type="molecule type" value="Genomic_DNA"/>
</dbReference>
<organism evidence="19 20">
    <name type="scientific">Steinernema carpocapsae</name>
    <name type="common">Entomopathogenic nematode</name>
    <dbReference type="NCBI Taxonomy" id="34508"/>
    <lineage>
        <taxon>Eukaryota</taxon>
        <taxon>Metazoa</taxon>
        <taxon>Ecdysozoa</taxon>
        <taxon>Nematoda</taxon>
        <taxon>Chromadorea</taxon>
        <taxon>Rhabditida</taxon>
        <taxon>Tylenchina</taxon>
        <taxon>Panagrolaimomorpha</taxon>
        <taxon>Strongyloidoidea</taxon>
        <taxon>Steinernematidae</taxon>
        <taxon>Steinernema</taxon>
    </lineage>
</organism>
<keyword evidence="9" id="KW-0408">Iron</keyword>
<feature type="transmembrane region" description="Helical" evidence="17">
    <location>
        <begin position="17"/>
        <end position="35"/>
    </location>
</feature>
<keyword evidence="11 17" id="KW-0472">Membrane</keyword>
<evidence type="ECO:0000256" key="4">
    <source>
        <dbReference type="ARBA" id="ARBA00022692"/>
    </source>
</evidence>
<keyword evidence="20" id="KW-1185">Reference proteome</keyword>
<dbReference type="GO" id="GO:0008203">
    <property type="term" value="P:cholesterol metabolic process"/>
    <property type="evidence" value="ECO:0007669"/>
    <property type="project" value="InterPro"/>
</dbReference>
<evidence type="ECO:0000256" key="14">
    <source>
        <dbReference type="ARBA" id="ARBA00026095"/>
    </source>
</evidence>
<evidence type="ECO:0000256" key="1">
    <source>
        <dbReference type="ARBA" id="ARBA00001962"/>
    </source>
</evidence>
<evidence type="ECO:0000256" key="17">
    <source>
        <dbReference type="SAM" id="Phobius"/>
    </source>
</evidence>
<evidence type="ECO:0000256" key="12">
    <source>
        <dbReference type="ARBA" id="ARBA00025712"/>
    </source>
</evidence>
<dbReference type="UniPathway" id="UPA01020"/>
<keyword evidence="10" id="KW-0411">Iron-sulfur</keyword>
<evidence type="ECO:0000256" key="8">
    <source>
        <dbReference type="ARBA" id="ARBA00023002"/>
    </source>
</evidence>
<proteinExistence type="inferred from homology"/>
<evidence type="ECO:0000256" key="6">
    <source>
        <dbReference type="ARBA" id="ARBA00022723"/>
    </source>
</evidence>
<comment type="similarity">
    <text evidence="13">Belongs to the cholesterol 7-desaturase family.</text>
</comment>
<comment type="caution">
    <text evidence="19">The sequence shown here is derived from an EMBL/GenBank/DDBJ whole genome shotgun (WGS) entry which is preliminary data.</text>
</comment>
<evidence type="ECO:0000313" key="20">
    <source>
        <dbReference type="Proteomes" id="UP000298663"/>
    </source>
</evidence>
<dbReference type="InterPro" id="IPR036922">
    <property type="entry name" value="Rieske_2Fe-2S_sf"/>
</dbReference>
<feature type="domain" description="Rieske" evidence="18">
    <location>
        <begin position="85"/>
        <end position="191"/>
    </location>
</feature>
<keyword evidence="5" id="KW-0001">2Fe-2S</keyword>
<dbReference type="GO" id="GO:0046872">
    <property type="term" value="F:metal ion binding"/>
    <property type="evidence" value="ECO:0007669"/>
    <property type="project" value="UniProtKB-KW"/>
</dbReference>
<evidence type="ECO:0000256" key="9">
    <source>
        <dbReference type="ARBA" id="ARBA00023004"/>
    </source>
</evidence>
<dbReference type="PANTHER" id="PTHR21266">
    <property type="entry name" value="IRON-SULFUR DOMAIN CONTAINING PROTEIN"/>
    <property type="match status" value="1"/>
</dbReference>
<dbReference type="GO" id="GO:0016020">
    <property type="term" value="C:membrane"/>
    <property type="evidence" value="ECO:0007669"/>
    <property type="project" value="UniProtKB-SubCell"/>
</dbReference>
<dbReference type="SUPFAM" id="SSF55961">
    <property type="entry name" value="Bet v1-like"/>
    <property type="match status" value="1"/>
</dbReference>
<name>A0A4V6XVP2_STECR</name>
<dbReference type="PROSITE" id="PS51296">
    <property type="entry name" value="RIESKE"/>
    <property type="match status" value="1"/>
</dbReference>
<keyword evidence="4 17" id="KW-0812">Transmembrane</keyword>
<evidence type="ECO:0000256" key="16">
    <source>
        <dbReference type="ARBA" id="ARBA00049548"/>
    </source>
</evidence>
<protein>
    <recommendedName>
        <fullName evidence="14">cholesterol 7-desaturase</fullName>
        <ecNumber evidence="14">1.14.19.21</ecNumber>
    </recommendedName>
</protein>
<keyword evidence="7 17" id="KW-1133">Transmembrane helix</keyword>
<dbReference type="EC" id="1.14.19.21" evidence="14"/>
<comment type="subcellular location">
    <subcellularLocation>
        <location evidence="2">Membrane</location>
    </subcellularLocation>
</comment>
<dbReference type="Proteomes" id="UP000298663">
    <property type="component" value="Unassembled WGS sequence"/>
</dbReference>
<comment type="catalytic activity">
    <reaction evidence="15">
        <text>cholesterol + NADH + O2 + H(+) = 7-dehydrocholesterol + NAD(+) + 2 H2O</text>
        <dbReference type="Rhea" id="RHEA:51644"/>
        <dbReference type="ChEBI" id="CHEBI:15377"/>
        <dbReference type="ChEBI" id="CHEBI:15378"/>
        <dbReference type="ChEBI" id="CHEBI:15379"/>
        <dbReference type="ChEBI" id="CHEBI:16113"/>
        <dbReference type="ChEBI" id="CHEBI:17759"/>
        <dbReference type="ChEBI" id="CHEBI:57540"/>
        <dbReference type="ChEBI" id="CHEBI:57945"/>
        <dbReference type="EC" id="1.14.19.21"/>
    </reaction>
    <physiologicalReaction direction="left-to-right" evidence="15">
        <dbReference type="Rhea" id="RHEA:51645"/>
    </physiologicalReaction>
</comment>
<dbReference type="InterPro" id="IPR050584">
    <property type="entry name" value="Cholesterol_7-desaturase"/>
</dbReference>
<evidence type="ECO:0000256" key="15">
    <source>
        <dbReference type="ARBA" id="ARBA00047853"/>
    </source>
</evidence>
<evidence type="ECO:0000256" key="5">
    <source>
        <dbReference type="ARBA" id="ARBA00022714"/>
    </source>
</evidence>
<reference evidence="19 20" key="1">
    <citation type="journal article" date="2015" name="Genome Biol.">
        <title>Comparative genomics of Steinernema reveals deeply conserved gene regulatory networks.</title>
        <authorList>
            <person name="Dillman A.R."/>
            <person name="Macchietto M."/>
            <person name="Porter C.F."/>
            <person name="Rogers A."/>
            <person name="Williams B."/>
            <person name="Antoshechkin I."/>
            <person name="Lee M.M."/>
            <person name="Goodwin Z."/>
            <person name="Lu X."/>
            <person name="Lewis E.E."/>
            <person name="Goodrich-Blair H."/>
            <person name="Stock S.P."/>
            <person name="Adams B.J."/>
            <person name="Sternberg P.W."/>
            <person name="Mortazavi A."/>
        </authorList>
    </citation>
    <scope>NUCLEOTIDE SEQUENCE [LARGE SCALE GENOMIC DNA]</scope>
    <source>
        <strain evidence="19 20">ALL</strain>
    </source>
</reference>
<evidence type="ECO:0000256" key="7">
    <source>
        <dbReference type="ARBA" id="ARBA00022989"/>
    </source>
</evidence>
<keyword evidence="8" id="KW-0560">Oxidoreductase</keyword>
<comment type="catalytic activity">
    <reaction evidence="16">
        <text>cholesterol + NADPH + O2 + H(+) = 7-dehydrocholesterol + NADP(+) + 2 H2O</text>
        <dbReference type="Rhea" id="RHEA:45024"/>
        <dbReference type="ChEBI" id="CHEBI:15377"/>
        <dbReference type="ChEBI" id="CHEBI:15378"/>
        <dbReference type="ChEBI" id="CHEBI:15379"/>
        <dbReference type="ChEBI" id="CHEBI:16113"/>
        <dbReference type="ChEBI" id="CHEBI:17759"/>
        <dbReference type="ChEBI" id="CHEBI:57783"/>
        <dbReference type="ChEBI" id="CHEBI:58349"/>
        <dbReference type="EC" id="1.14.19.21"/>
    </reaction>
    <physiologicalReaction direction="left-to-right" evidence="16">
        <dbReference type="Rhea" id="RHEA:45025"/>
    </physiologicalReaction>
</comment>
<evidence type="ECO:0000256" key="10">
    <source>
        <dbReference type="ARBA" id="ARBA00023014"/>
    </source>
</evidence>
<gene>
    <name evidence="19" type="ORF">L596_026160</name>
</gene>
<comment type="pathway">
    <text evidence="12">Steroid hormone biosynthesis; dafachronic acid biosynthesis.</text>
</comment>
<dbReference type="GO" id="GO:0051537">
    <property type="term" value="F:2 iron, 2 sulfur cluster binding"/>
    <property type="evidence" value="ECO:0007669"/>
    <property type="project" value="UniProtKB-KW"/>
</dbReference>
<dbReference type="Gene3D" id="2.102.10.10">
    <property type="entry name" value="Rieske [2Fe-2S] iron-sulphur domain"/>
    <property type="match status" value="1"/>
</dbReference>
<evidence type="ECO:0000313" key="19">
    <source>
        <dbReference type="EMBL" id="TKR62165.1"/>
    </source>
</evidence>
<dbReference type="STRING" id="34508.A0A4V6XVP2"/>
<dbReference type="Pfam" id="PF19298">
    <property type="entry name" value="KshA_C"/>
    <property type="match status" value="1"/>
</dbReference>
<sequence length="430" mass="49155">MGASASSVVSDAEMMKSTAIAVGVACVIYLIYKWIVRPVNRVKRLGDLGFYFGEELTGRYKESQIERMKRLRVLGDLPPVYPNGWFCIAESGDIAPKEIKPIIFMGEQLTLIRAESGKVHLINSYCPHLGANFNVGGRVVDGNCVQCPFHGWIFSGETGKCTRIPYSDGTIPEQAKVSTWPVREVNKCIYVWYHCDGHDPEWEIPEIMDITAGNWTYKGRTEHEILCHCQEIPENGADIAHLNYLHLIGVNEGNNITRIQMDKTEPLIKHVWNGKWEAEPEPNQHISAMYLKQFMTVAGIPIPLTYSDLKAIQIGPGIVHMMFDFGFLGRGIVMQHVTPEEPVQQRVRFTMYADLNDAFAKFFLISEANHFERDIYIWTNKRYIKNPLYAKNDGPIGKHRRWFNRFYGENSPRLNRDGSLTNRPISINDW</sequence>
<comment type="pathway">
    <text evidence="3">Hormone biosynthesis.</text>
</comment>
<accession>A0A4V6XVP2</accession>
<dbReference type="InterPro" id="IPR045605">
    <property type="entry name" value="KshA-like_C"/>
</dbReference>
<dbReference type="InterPro" id="IPR017941">
    <property type="entry name" value="Rieske_2Fe-2S"/>
</dbReference>
<evidence type="ECO:0000256" key="13">
    <source>
        <dbReference type="ARBA" id="ARBA00025729"/>
    </source>
</evidence>
<evidence type="ECO:0000259" key="18">
    <source>
        <dbReference type="PROSITE" id="PS51296"/>
    </source>
</evidence>
<evidence type="ECO:0000256" key="11">
    <source>
        <dbReference type="ARBA" id="ARBA00023136"/>
    </source>
</evidence>
<dbReference type="GO" id="GO:0005737">
    <property type="term" value="C:cytoplasm"/>
    <property type="evidence" value="ECO:0007669"/>
    <property type="project" value="TreeGrafter"/>
</dbReference>
<comment type="cofactor">
    <cofactor evidence="1">
        <name>Fe cation</name>
        <dbReference type="ChEBI" id="CHEBI:24875"/>
    </cofactor>
</comment>
<evidence type="ECO:0000256" key="2">
    <source>
        <dbReference type="ARBA" id="ARBA00004370"/>
    </source>
</evidence>
<keyword evidence="6" id="KW-0479">Metal-binding</keyword>
<dbReference type="GO" id="GO:0170056">
    <property type="term" value="F:cholesterol 7-desaturase [NAD(P)H] activity"/>
    <property type="evidence" value="ECO:0007669"/>
    <property type="project" value="UniProtKB-EC"/>
</dbReference>
<reference evidence="19 20" key="2">
    <citation type="journal article" date="2019" name="G3 (Bethesda)">
        <title>Hybrid Assembly of the Genome of the Entomopathogenic Nematode Steinernema carpocapsae Identifies the X-Chromosome.</title>
        <authorList>
            <person name="Serra L."/>
            <person name="Macchietto M."/>
            <person name="Macias-Munoz A."/>
            <person name="McGill C.J."/>
            <person name="Rodriguez I.M."/>
            <person name="Rodriguez B."/>
            <person name="Murad R."/>
            <person name="Mortazavi A."/>
        </authorList>
    </citation>
    <scope>NUCLEOTIDE SEQUENCE [LARGE SCALE GENOMIC DNA]</scope>
    <source>
        <strain evidence="19 20">ALL</strain>
    </source>
</reference>
<dbReference type="PANTHER" id="PTHR21266:SF32">
    <property type="entry name" value="CHOLESTEROL 7-DESATURASE NVD"/>
    <property type="match status" value="1"/>
</dbReference>
<dbReference type="CDD" id="cd03469">
    <property type="entry name" value="Rieske_RO_Alpha_N"/>
    <property type="match status" value="1"/>
</dbReference>
<dbReference type="OrthoDB" id="426882at2759"/>
<dbReference type="SUPFAM" id="SSF50022">
    <property type="entry name" value="ISP domain"/>
    <property type="match status" value="1"/>
</dbReference>